<protein>
    <submittedName>
        <fullName evidence="2">Uncharacterized protein</fullName>
    </submittedName>
</protein>
<keyword evidence="2" id="KW-0614">Plasmid</keyword>
<accession>A0A0F6U0D7</accession>
<dbReference type="HOGENOM" id="CLU_1522573_0_0_6"/>
<sequence>MYKDHFPQACPSSIKEGQSCWRVLIDMDVDNPSKIKTSVELIEVGVKTIRMKKNAAEGSEKTAFLVDKIPGTTFIKIRPSDKKPSVWNTSISSVYKHDVEIGKTFPLGIRTTKSAAFRTATKKVEQSMQEYTDTIAKLENSYVKNEKEIAEYKNELAAYQTILQTLKRMANRHLPQ</sequence>
<dbReference type="Proteomes" id="UP000034085">
    <property type="component" value="Plasmid"/>
</dbReference>
<dbReference type="KEGG" id="cama:F384_27000"/>
<organism evidence="2 3">
    <name type="scientific">Citrobacter amalonaticus Y19</name>
    <dbReference type="NCBI Taxonomy" id="1261127"/>
    <lineage>
        <taxon>Bacteria</taxon>
        <taxon>Pseudomonadati</taxon>
        <taxon>Pseudomonadota</taxon>
        <taxon>Gammaproteobacteria</taxon>
        <taxon>Enterobacterales</taxon>
        <taxon>Enterobacteriaceae</taxon>
        <taxon>Citrobacter</taxon>
    </lineage>
</organism>
<proteinExistence type="predicted"/>
<dbReference type="AlphaFoldDB" id="A0A0F6U0D7"/>
<geneLocation type="plasmid" evidence="2">
    <name>unnamed</name>
</geneLocation>
<evidence type="ECO:0000256" key="1">
    <source>
        <dbReference type="SAM" id="Coils"/>
    </source>
</evidence>
<dbReference type="OrthoDB" id="6626431at2"/>
<reference evidence="2 3" key="1">
    <citation type="submission" date="2015-03" db="EMBL/GenBank/DDBJ databases">
        <title>Complete genome sequence of Citrobacter amalonaticus Y19.</title>
        <authorList>
            <person name="Park S."/>
        </authorList>
    </citation>
    <scope>NUCLEOTIDE SEQUENCE [LARGE SCALE GENOMIC DNA]</scope>
    <source>
        <strain evidence="2 3">Y19</strain>
        <plasmid evidence="3">Plasmid</plasmid>
    </source>
</reference>
<evidence type="ECO:0000313" key="3">
    <source>
        <dbReference type="Proteomes" id="UP000034085"/>
    </source>
</evidence>
<name>A0A0F6U0D7_CITAM</name>
<feature type="coiled-coil region" evidence="1">
    <location>
        <begin position="121"/>
        <end position="169"/>
    </location>
</feature>
<dbReference type="EMBL" id="CP011133">
    <property type="protein sequence ID" value="AKE62199.1"/>
    <property type="molecule type" value="Genomic_DNA"/>
</dbReference>
<keyword evidence="1" id="KW-0175">Coiled coil</keyword>
<evidence type="ECO:0000313" key="2">
    <source>
        <dbReference type="EMBL" id="AKE62199.1"/>
    </source>
</evidence>
<dbReference type="PATRIC" id="fig|1261127.3.peg.5604"/>
<gene>
    <name evidence="2" type="ORF">F384_27000</name>
</gene>